<protein>
    <submittedName>
        <fullName evidence="3">FeoA family protein</fullName>
    </submittedName>
</protein>
<sequence length="74" mass="8341">MMHKPLSCMREGRIAYIQDIVGCPKRKRHLEEMGFTPGSPVEVCKCCCKGPLVVTIRGSKMMLGQEMAQDIMVR</sequence>
<dbReference type="SUPFAM" id="SSF50037">
    <property type="entry name" value="C-terminal domain of transcriptional repressors"/>
    <property type="match status" value="1"/>
</dbReference>
<dbReference type="InterPro" id="IPR053184">
    <property type="entry name" value="FeoA-like"/>
</dbReference>
<dbReference type="Gene3D" id="2.30.30.90">
    <property type="match status" value="1"/>
</dbReference>
<evidence type="ECO:0000256" key="1">
    <source>
        <dbReference type="ARBA" id="ARBA00023004"/>
    </source>
</evidence>
<accession>A4J826</accession>
<dbReference type="AlphaFoldDB" id="A4J826"/>
<dbReference type="STRING" id="349161.Dred_2725"/>
<dbReference type="HOGENOM" id="CLU_150646_6_0_9"/>
<keyword evidence="4" id="KW-1185">Reference proteome</keyword>
<keyword evidence="1" id="KW-0408">Iron</keyword>
<gene>
    <name evidence="3" type="ordered locus">Dred_2725</name>
</gene>
<dbReference type="InterPro" id="IPR008988">
    <property type="entry name" value="Transcriptional_repressor_C"/>
</dbReference>
<dbReference type="EMBL" id="CP000612">
    <property type="protein sequence ID" value="ABO51229.1"/>
    <property type="molecule type" value="Genomic_DNA"/>
</dbReference>
<dbReference type="eggNOG" id="COG1918">
    <property type="taxonomic scope" value="Bacteria"/>
</dbReference>
<dbReference type="PANTHER" id="PTHR43151:SF1">
    <property type="entry name" value="SSR2333 PROTEIN"/>
    <property type="match status" value="1"/>
</dbReference>
<evidence type="ECO:0000313" key="4">
    <source>
        <dbReference type="Proteomes" id="UP000001556"/>
    </source>
</evidence>
<feature type="domain" description="Ferrous iron transporter FeoA-like" evidence="2">
    <location>
        <begin position="4"/>
        <end position="74"/>
    </location>
</feature>
<evidence type="ECO:0000313" key="3">
    <source>
        <dbReference type="EMBL" id="ABO51229.1"/>
    </source>
</evidence>
<evidence type="ECO:0000259" key="2">
    <source>
        <dbReference type="SMART" id="SM00899"/>
    </source>
</evidence>
<proteinExistence type="predicted"/>
<name>A4J826_DESRM</name>
<reference evidence="3 4" key="1">
    <citation type="submission" date="2007-03" db="EMBL/GenBank/DDBJ databases">
        <title>Complete sequence of Desulfotomaculum reducens MI-1.</title>
        <authorList>
            <consortium name="US DOE Joint Genome Institute"/>
            <person name="Copeland A."/>
            <person name="Lucas S."/>
            <person name="Lapidus A."/>
            <person name="Barry K."/>
            <person name="Detter J.C."/>
            <person name="Glavina del Rio T."/>
            <person name="Hammon N."/>
            <person name="Israni S."/>
            <person name="Dalin E."/>
            <person name="Tice H."/>
            <person name="Pitluck S."/>
            <person name="Sims D."/>
            <person name="Brettin T."/>
            <person name="Bruce D."/>
            <person name="Han C."/>
            <person name="Tapia R."/>
            <person name="Schmutz J."/>
            <person name="Larimer F."/>
            <person name="Land M."/>
            <person name="Hauser L."/>
            <person name="Kyrpides N."/>
            <person name="Kim E."/>
            <person name="Tebo B.M."/>
            <person name="Richardson P."/>
        </authorList>
    </citation>
    <scope>NUCLEOTIDE SEQUENCE [LARGE SCALE GENOMIC DNA]</scope>
    <source>
        <strain evidence="3 4">MI-1</strain>
    </source>
</reference>
<dbReference type="PANTHER" id="PTHR43151">
    <property type="entry name" value="FEOA FAMILY PROTEIN"/>
    <property type="match status" value="1"/>
</dbReference>
<dbReference type="Pfam" id="PF04023">
    <property type="entry name" value="FeoA"/>
    <property type="match status" value="1"/>
</dbReference>
<dbReference type="InterPro" id="IPR007167">
    <property type="entry name" value="Fe-transptr_FeoA-like"/>
</dbReference>
<organism evidence="3 4">
    <name type="scientific">Desulforamulus reducens (strain ATCC BAA-1160 / DSM 100696 / MI-1)</name>
    <name type="common">Desulfotomaculum reducens</name>
    <dbReference type="NCBI Taxonomy" id="349161"/>
    <lineage>
        <taxon>Bacteria</taxon>
        <taxon>Bacillati</taxon>
        <taxon>Bacillota</taxon>
        <taxon>Clostridia</taxon>
        <taxon>Eubacteriales</taxon>
        <taxon>Peptococcaceae</taxon>
        <taxon>Desulforamulus</taxon>
    </lineage>
</organism>
<dbReference type="Proteomes" id="UP000001556">
    <property type="component" value="Chromosome"/>
</dbReference>
<dbReference type="SMART" id="SM00899">
    <property type="entry name" value="FeoA"/>
    <property type="match status" value="1"/>
</dbReference>
<dbReference type="InterPro" id="IPR038157">
    <property type="entry name" value="FeoA_core_dom"/>
</dbReference>
<dbReference type="KEGG" id="drm:Dred_2725"/>
<dbReference type="GO" id="GO:0046914">
    <property type="term" value="F:transition metal ion binding"/>
    <property type="evidence" value="ECO:0007669"/>
    <property type="project" value="InterPro"/>
</dbReference>